<sequence>MKIKFLILGILFTSFAFSQTHKIVKHNGEQLDVNYIKQDNDLLYYSLNGSMEQFTISKYAVSSLNENGSSKSESISPKIIVSNKKDYSSVKVLKPSQTIGLKEVEIFSGMATKTKGESPLALREQTERRIKTKSADNGYPFVSIVEKPDGKYQAVAYIY</sequence>
<dbReference type="EMBL" id="JAOZEW010000022">
    <property type="protein sequence ID" value="MCV9929684.1"/>
    <property type="molecule type" value="Genomic_DNA"/>
</dbReference>
<protein>
    <submittedName>
        <fullName evidence="2">Uncharacterized protein</fullName>
    </submittedName>
</protein>
<evidence type="ECO:0000313" key="3">
    <source>
        <dbReference type="Proteomes" id="UP001151079"/>
    </source>
</evidence>
<evidence type="ECO:0000313" key="2">
    <source>
        <dbReference type="EMBL" id="MCV9929684.1"/>
    </source>
</evidence>
<name>A0A9X3C535_9FLAO</name>
<evidence type="ECO:0000256" key="1">
    <source>
        <dbReference type="SAM" id="SignalP"/>
    </source>
</evidence>
<proteinExistence type="predicted"/>
<dbReference type="RefSeq" id="WP_264207770.1">
    <property type="nucleotide sequence ID" value="NZ_JAOZEW010000022.1"/>
</dbReference>
<reference evidence="2" key="1">
    <citation type="submission" date="2022-10" db="EMBL/GenBank/DDBJ databases">
        <title>Two novel species of Flavobacterium.</title>
        <authorList>
            <person name="Liu Q."/>
            <person name="Xin Y.-H."/>
        </authorList>
    </citation>
    <scope>NUCLEOTIDE SEQUENCE</scope>
    <source>
        <strain evidence="2">LS1R49</strain>
    </source>
</reference>
<comment type="caution">
    <text evidence="2">The sequence shown here is derived from an EMBL/GenBank/DDBJ whole genome shotgun (WGS) entry which is preliminary data.</text>
</comment>
<gene>
    <name evidence="2" type="ORF">OIU83_18625</name>
</gene>
<organism evidence="2 3">
    <name type="scientific">Flavobacterium shii</name>
    <dbReference type="NCBI Taxonomy" id="2987687"/>
    <lineage>
        <taxon>Bacteria</taxon>
        <taxon>Pseudomonadati</taxon>
        <taxon>Bacteroidota</taxon>
        <taxon>Flavobacteriia</taxon>
        <taxon>Flavobacteriales</taxon>
        <taxon>Flavobacteriaceae</taxon>
        <taxon>Flavobacterium</taxon>
    </lineage>
</organism>
<feature type="chain" id="PRO_5040848123" evidence="1">
    <location>
        <begin position="19"/>
        <end position="159"/>
    </location>
</feature>
<accession>A0A9X3C535</accession>
<feature type="signal peptide" evidence="1">
    <location>
        <begin position="1"/>
        <end position="18"/>
    </location>
</feature>
<dbReference type="AlphaFoldDB" id="A0A9X3C535"/>
<keyword evidence="3" id="KW-1185">Reference proteome</keyword>
<keyword evidence="1" id="KW-0732">Signal</keyword>
<dbReference type="Proteomes" id="UP001151079">
    <property type="component" value="Unassembled WGS sequence"/>
</dbReference>